<proteinExistence type="predicted"/>
<organism evidence="1 2">
    <name type="scientific">Acaryochloris marina (strain MBIC 11017)</name>
    <dbReference type="NCBI Taxonomy" id="329726"/>
    <lineage>
        <taxon>Bacteria</taxon>
        <taxon>Bacillati</taxon>
        <taxon>Cyanobacteriota</taxon>
        <taxon>Cyanophyceae</taxon>
        <taxon>Acaryochloridales</taxon>
        <taxon>Acaryochloridaceae</taxon>
        <taxon>Acaryochloris</taxon>
    </lineage>
</organism>
<accession>A8ZLS1</accession>
<name>A8ZLS1_ACAM1</name>
<geneLocation type="plasmid" evidence="1 2">
    <name>pREB2</name>
</geneLocation>
<dbReference type="KEGG" id="amr:AM1_B0380"/>
<evidence type="ECO:0000313" key="2">
    <source>
        <dbReference type="Proteomes" id="UP000000268"/>
    </source>
</evidence>
<evidence type="ECO:0000313" key="1">
    <source>
        <dbReference type="EMBL" id="ABW32098.1"/>
    </source>
</evidence>
<sequence length="62" mass="6889">MEGTKAFFAQAIELHDDPPKKVATDGLASYPRAISEELGEDVEHEVLDDNRADGLMTMSRRL</sequence>
<protein>
    <recommendedName>
        <fullName evidence="3">DDE domain-containing protein</fullName>
    </recommendedName>
</protein>
<dbReference type="Proteomes" id="UP000000268">
    <property type="component" value="Plasmid pREB2"/>
</dbReference>
<keyword evidence="2" id="KW-1185">Reference proteome</keyword>
<keyword evidence="1" id="KW-0614">Plasmid</keyword>
<dbReference type="AlphaFoldDB" id="A8ZLS1"/>
<reference evidence="1 2" key="1">
    <citation type="journal article" date="2008" name="Proc. Natl. Acad. Sci. U.S.A.">
        <title>Niche adaptation and genome expansion in the chlorophyll d-producing cyanobacterium Acaryochloris marina.</title>
        <authorList>
            <person name="Swingley W.D."/>
            <person name="Chen M."/>
            <person name="Cheung P.C."/>
            <person name="Conrad A.L."/>
            <person name="Dejesa L.C."/>
            <person name="Hao J."/>
            <person name="Honchak B.M."/>
            <person name="Karbach L.E."/>
            <person name="Kurdoglu A."/>
            <person name="Lahiri S."/>
            <person name="Mastrian S.D."/>
            <person name="Miyashita H."/>
            <person name="Page L."/>
            <person name="Ramakrishna P."/>
            <person name="Satoh S."/>
            <person name="Sattley W.M."/>
            <person name="Shimada Y."/>
            <person name="Taylor H.L."/>
            <person name="Tomo T."/>
            <person name="Tsuchiya T."/>
            <person name="Wang Z.T."/>
            <person name="Raymond J."/>
            <person name="Mimuro M."/>
            <person name="Blankenship R.E."/>
            <person name="Touchman J.W."/>
        </authorList>
    </citation>
    <scope>NUCLEOTIDE SEQUENCE [LARGE SCALE GENOMIC DNA]</scope>
    <source>
        <strain evidence="2">MBIC 11017</strain>
        <plasmid evidence="2">Plasmid pREB2</plasmid>
    </source>
</reference>
<dbReference type="HOGENOM" id="CLU_2893485_0_0_3"/>
<gene>
    <name evidence="1" type="ordered locus">AM1_B0380</name>
</gene>
<dbReference type="EMBL" id="CP000839">
    <property type="protein sequence ID" value="ABW32098.1"/>
    <property type="molecule type" value="Genomic_DNA"/>
</dbReference>
<evidence type="ECO:0008006" key="3">
    <source>
        <dbReference type="Google" id="ProtNLM"/>
    </source>
</evidence>